<organism evidence="6 7">
    <name type="scientific">Wenzhouxiangella sediminis</name>
    <dbReference type="NCBI Taxonomy" id="1792836"/>
    <lineage>
        <taxon>Bacteria</taxon>
        <taxon>Pseudomonadati</taxon>
        <taxon>Pseudomonadota</taxon>
        <taxon>Gammaproteobacteria</taxon>
        <taxon>Chromatiales</taxon>
        <taxon>Wenzhouxiangellaceae</taxon>
        <taxon>Wenzhouxiangella</taxon>
    </lineage>
</organism>
<dbReference type="AlphaFoldDB" id="A0A3E1K881"/>
<evidence type="ECO:0000256" key="2">
    <source>
        <dbReference type="ARBA" id="ARBA00022692"/>
    </source>
</evidence>
<evidence type="ECO:0000259" key="5">
    <source>
        <dbReference type="Pfam" id="PF04357"/>
    </source>
</evidence>
<proteinExistence type="predicted"/>
<dbReference type="GO" id="GO:0009306">
    <property type="term" value="P:protein secretion"/>
    <property type="evidence" value="ECO:0007669"/>
    <property type="project" value="InterPro"/>
</dbReference>
<dbReference type="PANTHER" id="PTHR36985:SF1">
    <property type="entry name" value="TRANSLOCATION AND ASSEMBLY MODULE SUBUNIT TAMB"/>
    <property type="match status" value="1"/>
</dbReference>
<evidence type="ECO:0000256" key="4">
    <source>
        <dbReference type="ARBA" id="ARBA00023136"/>
    </source>
</evidence>
<evidence type="ECO:0000256" key="3">
    <source>
        <dbReference type="ARBA" id="ARBA00022989"/>
    </source>
</evidence>
<dbReference type="Proteomes" id="UP000260351">
    <property type="component" value="Unassembled WGS sequence"/>
</dbReference>
<dbReference type="GO" id="GO:0005886">
    <property type="term" value="C:plasma membrane"/>
    <property type="evidence" value="ECO:0007669"/>
    <property type="project" value="InterPro"/>
</dbReference>
<keyword evidence="2" id="KW-0812">Transmembrane</keyword>
<dbReference type="OrthoDB" id="5555605at2"/>
<feature type="domain" description="Translocation and assembly module TamB C-terminal" evidence="5">
    <location>
        <begin position="978"/>
        <end position="1212"/>
    </location>
</feature>
<accession>A0A3E1K881</accession>
<dbReference type="Pfam" id="PF04357">
    <property type="entry name" value="TamB"/>
    <property type="match status" value="2"/>
</dbReference>
<keyword evidence="7" id="KW-1185">Reference proteome</keyword>
<dbReference type="PANTHER" id="PTHR36985">
    <property type="entry name" value="TRANSLOCATION AND ASSEMBLY MODULE SUBUNIT TAMB"/>
    <property type="match status" value="1"/>
</dbReference>
<dbReference type="RefSeq" id="WP_116650840.1">
    <property type="nucleotide sequence ID" value="NZ_QUZK01000037.1"/>
</dbReference>
<keyword evidence="3" id="KW-1133">Transmembrane helix</keyword>
<gene>
    <name evidence="6" type="ORF">DZC52_09170</name>
</gene>
<dbReference type="InterPro" id="IPR007452">
    <property type="entry name" value="TamB_C"/>
</dbReference>
<name>A0A3E1K881_9GAMM</name>
<evidence type="ECO:0000313" key="6">
    <source>
        <dbReference type="EMBL" id="RFF30239.1"/>
    </source>
</evidence>
<comment type="caution">
    <text evidence="6">The sequence shown here is derived from an EMBL/GenBank/DDBJ whole genome shotgun (WGS) entry which is preliminary data.</text>
</comment>
<evidence type="ECO:0000313" key="7">
    <source>
        <dbReference type="Proteomes" id="UP000260351"/>
    </source>
</evidence>
<dbReference type="EMBL" id="QUZK01000037">
    <property type="protein sequence ID" value="RFF30239.1"/>
    <property type="molecule type" value="Genomic_DNA"/>
</dbReference>
<dbReference type="GO" id="GO:0097347">
    <property type="term" value="C:TAM protein secretion complex"/>
    <property type="evidence" value="ECO:0007669"/>
    <property type="project" value="TreeGrafter"/>
</dbReference>
<sequence length="1276" mass="136682">MKKWLVIVCIALLVLFLLAGSAWLWLTRSESGARWAMARAAGAVERLQYEELSGGLASGLTLEGVDFAHAGTAISAQRLELAARIDLFAGPRVTVRHLRGRGIDVHLPPGEETEEGDAPVFDLSMLASPVEVVVEELDLQEVDVHAGAEPIRIDRIALAGGYGEELALERFRIETEAGSASATGRWALQRRGRGQLAVEAETELAGGSVQAARIELSGRLDALDFELSSSGPAALDGSGQVRDLPRSPGIDAEITGSIAGWPDLPVDIEDLVVSLAGRPSDWRAESSARVSGPELPPGEWSLALSGSTQSLTIDTLEAQLLDGRITGSGQLDWSAAAPASRARLRFESLDLTPLYPEWPNQGRISGELAVATRDGVIDVESLDLRAEPGELSVTGSGRIDPAGDDVDLTLEWRQFAWPPVTDDAEPLVASESGRIHVTGRISDWQAQVEAMLESPQTPAARIEASASGSREAAEIERLSVDAGEHGALTLDGRVAWQPTLSADVNLALDAFDPGVFVSELPGRIDGRAALRFERGERLRIDVGVEELGGRLRGQVLAGSGRVAWVDGRPESADLELQLGDNRIALDNRESAAWQVELEAVSLEQLWPTLAGRASLAGQLRPEAGRVEMRGQVEDLRYDEYNLERADVELAFAWLERPEIDLNVSANNLDLRPWDRIEQLELTLAGSCARHSLELNASSARGDLDLAANGRLGECLEGNLEWRGEIARLYLGETLAGDWRLAEPLPLGVSASRVDAGAACLTTAADTPARLCLEHLDVGATGRVVTRVEQVPMDLLLLPIDPVFSLTTPLSGRVEAAWDAAGLSRVDGQLRLGAGVVKAIGDDEELLTVDSVRLDMKPGEDTALTVDLRARLEGQTRIDGQARVADLRNLAETRLDGEAQLDLPDIAAFAHLIPRVDRIGGAANGRIELAGPLTGPSVSGRLSVAGGEVVHAPLGLDVRDIELTLSGSADRATLEGRARSGDGELALSGEARLLDEGWRLDSEIRGEQFAFAGADWLELTASPQVSLQAQPDRVRIDGDIHIDRLRGGLPPGTADRIQPSPDIEVAGEQAERDVAAAPARRRVEGRLGIDLGEQASLAMENFQTELAGELELIWSGPPKPEGRGTIRLPEGSYRAYGQNLEISGGEVIFTGQPIDNPRLDIRAVRDIFGDPEVEAAGVHIAGSARNPDIELYTDPPTSQEKALAYVVTGSDFDHAGGQGALNVGFYLLPRLFVSYGVGLFETGNVLSGRYEFSRHWGVRMVSGERDTGVDLSYTVNN</sequence>
<comment type="subcellular location">
    <subcellularLocation>
        <location evidence="1">Membrane</location>
        <topology evidence="1">Single-pass membrane protein</topology>
    </subcellularLocation>
</comment>
<evidence type="ECO:0000256" key="1">
    <source>
        <dbReference type="ARBA" id="ARBA00004167"/>
    </source>
</evidence>
<feature type="domain" description="Translocation and assembly module TamB C-terminal" evidence="5">
    <location>
        <begin position="1215"/>
        <end position="1274"/>
    </location>
</feature>
<reference evidence="6 7" key="1">
    <citation type="submission" date="2018-08" db="EMBL/GenBank/DDBJ databases">
        <title>Wenzhouxiangella salilacus sp. nov., a novel bacterium isolated from a saline lake in Xinjiang Province, China.</title>
        <authorList>
            <person name="Han S."/>
        </authorList>
    </citation>
    <scope>NUCLEOTIDE SEQUENCE [LARGE SCALE GENOMIC DNA]</scope>
    <source>
        <strain evidence="6 7">XDB06</strain>
    </source>
</reference>
<keyword evidence="4" id="KW-0472">Membrane</keyword>
<protein>
    <recommendedName>
        <fullName evidence="5">Translocation and assembly module TamB C-terminal domain-containing protein</fullName>
    </recommendedName>
</protein>